<proteinExistence type="predicted"/>
<evidence type="ECO:0000313" key="2">
    <source>
        <dbReference type="EMBL" id="GIX80732.1"/>
    </source>
</evidence>
<dbReference type="Proteomes" id="UP001054837">
    <property type="component" value="Unassembled WGS sequence"/>
</dbReference>
<gene>
    <name evidence="2" type="ORF">CDAR_481171</name>
</gene>
<dbReference type="EMBL" id="BPLQ01001323">
    <property type="protein sequence ID" value="GIX80732.1"/>
    <property type="molecule type" value="Genomic_DNA"/>
</dbReference>
<feature type="transmembrane region" description="Helical" evidence="1">
    <location>
        <begin position="12"/>
        <end position="31"/>
    </location>
</feature>
<name>A0AAV4N7Q6_9ARAC</name>
<dbReference type="PROSITE" id="PS51257">
    <property type="entry name" value="PROKAR_LIPOPROTEIN"/>
    <property type="match status" value="1"/>
</dbReference>
<keyword evidence="1" id="KW-0812">Transmembrane</keyword>
<protein>
    <submittedName>
        <fullName evidence="2">Uncharacterized protein</fullName>
    </submittedName>
</protein>
<accession>A0AAV4N7Q6</accession>
<keyword evidence="1" id="KW-0472">Membrane</keyword>
<evidence type="ECO:0000313" key="3">
    <source>
        <dbReference type="Proteomes" id="UP001054837"/>
    </source>
</evidence>
<dbReference type="AlphaFoldDB" id="A0AAV4N7Q6"/>
<keyword evidence="1" id="KW-1133">Transmembrane helix</keyword>
<organism evidence="2 3">
    <name type="scientific">Caerostris darwini</name>
    <dbReference type="NCBI Taxonomy" id="1538125"/>
    <lineage>
        <taxon>Eukaryota</taxon>
        <taxon>Metazoa</taxon>
        <taxon>Ecdysozoa</taxon>
        <taxon>Arthropoda</taxon>
        <taxon>Chelicerata</taxon>
        <taxon>Arachnida</taxon>
        <taxon>Araneae</taxon>
        <taxon>Araneomorphae</taxon>
        <taxon>Entelegynae</taxon>
        <taxon>Araneoidea</taxon>
        <taxon>Araneidae</taxon>
        <taxon>Caerostris</taxon>
    </lineage>
</organism>
<comment type="caution">
    <text evidence="2">The sequence shown here is derived from an EMBL/GenBank/DDBJ whole genome shotgun (WGS) entry which is preliminary data.</text>
</comment>
<feature type="transmembrane region" description="Helical" evidence="1">
    <location>
        <begin position="113"/>
        <end position="131"/>
    </location>
</feature>
<keyword evidence="3" id="KW-1185">Reference proteome</keyword>
<sequence>MRSFGGLMSFPVFLVSCEIAINAFSTVLLFSDRNSASLREFSYSCPQTVLWFISMVSLADIVQSRSLRYVELVLSQAAHSEKFKMNLNYFDYKEIKRNCTLTAWNMWILNRNLLLTSFAALVTYGVIISEMKNN</sequence>
<evidence type="ECO:0000256" key="1">
    <source>
        <dbReference type="SAM" id="Phobius"/>
    </source>
</evidence>
<reference evidence="2 3" key="1">
    <citation type="submission" date="2021-06" db="EMBL/GenBank/DDBJ databases">
        <title>Caerostris darwini draft genome.</title>
        <authorList>
            <person name="Kono N."/>
            <person name="Arakawa K."/>
        </authorList>
    </citation>
    <scope>NUCLEOTIDE SEQUENCE [LARGE SCALE GENOMIC DNA]</scope>
</reference>